<keyword evidence="8" id="KW-0647">Proteasome</keyword>
<dbReference type="GO" id="GO:0051603">
    <property type="term" value="P:proteolysis involved in protein catabolic process"/>
    <property type="evidence" value="ECO:0007669"/>
    <property type="project" value="InterPro"/>
</dbReference>
<dbReference type="CDD" id="cd03762">
    <property type="entry name" value="proteasome_beta_type_6"/>
    <property type="match status" value="1"/>
</dbReference>
<dbReference type="FunFam" id="3.60.20.10:FF:000010">
    <property type="entry name" value="Proteasome subunit beta type-1"/>
    <property type="match status" value="1"/>
</dbReference>
<name>A0A6H5H9B1_9HEMI</name>
<reference evidence="12 13" key="1">
    <citation type="submission" date="2020-02" db="EMBL/GenBank/DDBJ databases">
        <authorList>
            <person name="Ferguson B K."/>
        </authorList>
    </citation>
    <scope>NUCLEOTIDE SEQUENCE [LARGE SCALE GENOMIC DNA]</scope>
</reference>
<comment type="catalytic activity">
    <reaction evidence="1">
        <text>Cleavage of peptide bonds with very broad specificity.</text>
        <dbReference type="EC" id="3.4.25.1"/>
    </reaction>
</comment>
<dbReference type="GO" id="GO:0005634">
    <property type="term" value="C:nucleus"/>
    <property type="evidence" value="ECO:0007669"/>
    <property type="project" value="UniProtKB-SubCell"/>
</dbReference>
<evidence type="ECO:0000256" key="9">
    <source>
        <dbReference type="ARBA" id="ARBA00023145"/>
    </source>
</evidence>
<evidence type="ECO:0000256" key="7">
    <source>
        <dbReference type="ARBA" id="ARBA00022801"/>
    </source>
</evidence>
<comment type="subunit">
    <text evidence="11">The 26S proteasome consists of a 20S proteasome core and two 19S regulatory subunits. The 20S proteasome core is composed of 28 subunits that are arranged in four stacked rings, resulting in a barrel-shaped structure. The two end rings are each formed by seven alpha subunits, and the two central rings are each formed by seven beta subunits. The catalytic chamber with the active sites is on the inside of the barrel.</text>
</comment>
<dbReference type="PROSITE" id="PS51476">
    <property type="entry name" value="PROTEASOME_BETA_2"/>
    <property type="match status" value="1"/>
</dbReference>
<dbReference type="InterPro" id="IPR001353">
    <property type="entry name" value="Proteasome_sua/b"/>
</dbReference>
<gene>
    <name evidence="12" type="ORF">NTEN_LOCUS17710</name>
</gene>
<dbReference type="GO" id="GO:0005737">
    <property type="term" value="C:cytoplasm"/>
    <property type="evidence" value="ECO:0007669"/>
    <property type="project" value="TreeGrafter"/>
</dbReference>
<dbReference type="InterPro" id="IPR000243">
    <property type="entry name" value="Pept_T1A_subB"/>
</dbReference>
<protein>
    <recommendedName>
        <fullName evidence="3">proteasome endopeptidase complex</fullName>
        <ecNumber evidence="3">3.4.25.1</ecNumber>
    </recommendedName>
</protein>
<dbReference type="InterPro" id="IPR023333">
    <property type="entry name" value="Proteasome_suB-type"/>
</dbReference>
<evidence type="ECO:0000256" key="10">
    <source>
        <dbReference type="ARBA" id="ARBA00023242"/>
    </source>
</evidence>
<keyword evidence="6" id="KW-0888">Threonine protease</keyword>
<dbReference type="PRINTS" id="PR00141">
    <property type="entry name" value="PROTEASOME"/>
</dbReference>
<dbReference type="SUPFAM" id="SSF56235">
    <property type="entry name" value="N-terminal nucleophile aminohydrolases (Ntn hydrolases)"/>
    <property type="match status" value="1"/>
</dbReference>
<evidence type="ECO:0000256" key="2">
    <source>
        <dbReference type="ARBA" id="ARBA00004123"/>
    </source>
</evidence>
<accession>A0A6H5H9B1</accession>
<dbReference type="OrthoDB" id="7854943at2759"/>
<dbReference type="Pfam" id="PF00227">
    <property type="entry name" value="Proteasome"/>
    <property type="match status" value="1"/>
</dbReference>
<sequence>MTSVTVLSQKLFDDYGAPVAFEEEVSTGTTILACEYEGGVMIAADSRTSTGSYVANRAADKLSRVTDYIYCCRSGSAGDTQAILEMVAYQMDFYRNENNEEPTVEIVAAAFQDICYRYRDQLVAGILVAGWDKVKGGQVFSIPLGGMLIRQKFAMSGSGSTFIFGFTDSNFKENMTEEECKNFLTRAVGLAISRDGSSGGVIRLGSINQKGITRQMIKFSEISDTILAPAN</sequence>
<evidence type="ECO:0000256" key="4">
    <source>
        <dbReference type="ARBA" id="ARBA00022490"/>
    </source>
</evidence>
<evidence type="ECO:0000256" key="1">
    <source>
        <dbReference type="ARBA" id="ARBA00001198"/>
    </source>
</evidence>
<evidence type="ECO:0000256" key="5">
    <source>
        <dbReference type="ARBA" id="ARBA00022670"/>
    </source>
</evidence>
<evidence type="ECO:0000256" key="8">
    <source>
        <dbReference type="ARBA" id="ARBA00022942"/>
    </source>
</evidence>
<dbReference type="GO" id="GO:0004298">
    <property type="term" value="F:threonine-type endopeptidase activity"/>
    <property type="evidence" value="ECO:0007669"/>
    <property type="project" value="UniProtKB-KW"/>
</dbReference>
<dbReference type="GO" id="GO:0019774">
    <property type="term" value="C:proteasome core complex, beta-subunit complex"/>
    <property type="evidence" value="ECO:0007669"/>
    <property type="project" value="UniProtKB-ARBA"/>
</dbReference>
<proteinExistence type="predicted"/>
<keyword evidence="7" id="KW-0378">Hydrolase</keyword>
<keyword evidence="9" id="KW-0865">Zymogen</keyword>
<evidence type="ECO:0000256" key="3">
    <source>
        <dbReference type="ARBA" id="ARBA00012039"/>
    </source>
</evidence>
<evidence type="ECO:0000313" key="13">
    <source>
        <dbReference type="Proteomes" id="UP000479000"/>
    </source>
</evidence>
<dbReference type="EMBL" id="CADCXU010025883">
    <property type="protein sequence ID" value="CAB0013041.1"/>
    <property type="molecule type" value="Genomic_DNA"/>
</dbReference>
<dbReference type="Gene3D" id="3.60.20.10">
    <property type="entry name" value="Glutamine Phosphoribosylpyrophosphate, subunit 1, domain 1"/>
    <property type="match status" value="1"/>
</dbReference>
<dbReference type="EC" id="3.4.25.1" evidence="3"/>
<dbReference type="Proteomes" id="UP000479000">
    <property type="component" value="Unassembled WGS sequence"/>
</dbReference>
<keyword evidence="4" id="KW-0963">Cytoplasm</keyword>
<dbReference type="PANTHER" id="PTHR32194:SF0">
    <property type="entry name" value="ATP-DEPENDENT PROTEASE SUBUNIT HSLV"/>
    <property type="match status" value="1"/>
</dbReference>
<dbReference type="InterPro" id="IPR029055">
    <property type="entry name" value="Ntn_hydrolases_N"/>
</dbReference>
<comment type="subcellular location">
    <subcellularLocation>
        <location evidence="2">Nucleus</location>
    </subcellularLocation>
</comment>
<keyword evidence="13" id="KW-1185">Reference proteome</keyword>
<dbReference type="AlphaFoldDB" id="A0A6H5H9B1"/>
<evidence type="ECO:0000256" key="11">
    <source>
        <dbReference type="ARBA" id="ARBA00026071"/>
    </source>
</evidence>
<dbReference type="PANTHER" id="PTHR32194">
    <property type="entry name" value="METALLOPROTEASE TLDD"/>
    <property type="match status" value="1"/>
</dbReference>
<keyword evidence="10" id="KW-0539">Nucleus</keyword>
<keyword evidence="5" id="KW-0645">Protease</keyword>
<organism evidence="12 13">
    <name type="scientific">Nesidiocoris tenuis</name>
    <dbReference type="NCBI Taxonomy" id="355587"/>
    <lineage>
        <taxon>Eukaryota</taxon>
        <taxon>Metazoa</taxon>
        <taxon>Ecdysozoa</taxon>
        <taxon>Arthropoda</taxon>
        <taxon>Hexapoda</taxon>
        <taxon>Insecta</taxon>
        <taxon>Pterygota</taxon>
        <taxon>Neoptera</taxon>
        <taxon>Paraneoptera</taxon>
        <taxon>Hemiptera</taxon>
        <taxon>Heteroptera</taxon>
        <taxon>Panheteroptera</taxon>
        <taxon>Cimicomorpha</taxon>
        <taxon>Miridae</taxon>
        <taxon>Dicyphina</taxon>
        <taxon>Nesidiocoris</taxon>
    </lineage>
</organism>
<evidence type="ECO:0000256" key="6">
    <source>
        <dbReference type="ARBA" id="ARBA00022698"/>
    </source>
</evidence>
<evidence type="ECO:0000313" key="12">
    <source>
        <dbReference type="EMBL" id="CAB0013041.1"/>
    </source>
</evidence>